<keyword evidence="6 7" id="KW-0998">Cell outer membrane</keyword>
<accession>A0A1M6K342</accession>
<dbReference type="SUPFAM" id="SSF56935">
    <property type="entry name" value="Porins"/>
    <property type="match status" value="1"/>
</dbReference>
<dbReference type="Pfam" id="PF13715">
    <property type="entry name" value="CarbopepD_reg_2"/>
    <property type="match status" value="1"/>
</dbReference>
<dbReference type="InterPro" id="IPR008969">
    <property type="entry name" value="CarboxyPept-like_regulatory"/>
</dbReference>
<dbReference type="Gene3D" id="2.40.170.20">
    <property type="entry name" value="TonB-dependent receptor, beta-barrel domain"/>
    <property type="match status" value="1"/>
</dbReference>
<dbReference type="InterPro" id="IPR012910">
    <property type="entry name" value="Plug_dom"/>
</dbReference>
<reference evidence="10" key="1">
    <citation type="submission" date="2016-11" db="EMBL/GenBank/DDBJ databases">
        <authorList>
            <person name="Varghese N."/>
            <person name="Submissions S."/>
        </authorList>
    </citation>
    <scope>NUCLEOTIDE SEQUENCE [LARGE SCALE GENOMIC DNA]</scope>
    <source>
        <strain evidence="10">DSM 26884</strain>
    </source>
</reference>
<evidence type="ECO:0000256" key="3">
    <source>
        <dbReference type="ARBA" id="ARBA00022452"/>
    </source>
</evidence>
<dbReference type="AlphaFoldDB" id="A0A1M6K342"/>
<evidence type="ECO:0000256" key="1">
    <source>
        <dbReference type="ARBA" id="ARBA00004571"/>
    </source>
</evidence>
<dbReference type="NCBIfam" id="TIGR04057">
    <property type="entry name" value="SusC_RagA_signa"/>
    <property type="match status" value="1"/>
</dbReference>
<dbReference type="InterPro" id="IPR036942">
    <property type="entry name" value="Beta-barrel_TonB_sf"/>
</dbReference>
<dbReference type="FunFam" id="2.170.130.10:FF:000008">
    <property type="entry name" value="SusC/RagA family TonB-linked outer membrane protein"/>
    <property type="match status" value="1"/>
</dbReference>
<evidence type="ECO:0000256" key="7">
    <source>
        <dbReference type="PROSITE-ProRule" id="PRU01360"/>
    </source>
</evidence>
<dbReference type="InterPro" id="IPR039426">
    <property type="entry name" value="TonB-dep_rcpt-like"/>
</dbReference>
<dbReference type="GO" id="GO:0009279">
    <property type="term" value="C:cell outer membrane"/>
    <property type="evidence" value="ECO:0007669"/>
    <property type="project" value="UniProtKB-SubCell"/>
</dbReference>
<dbReference type="eggNOG" id="COG4206">
    <property type="taxonomic scope" value="Bacteria"/>
</dbReference>
<dbReference type="Gene3D" id="2.170.130.10">
    <property type="entry name" value="TonB-dependent receptor, plug domain"/>
    <property type="match status" value="1"/>
</dbReference>
<proteinExistence type="inferred from homology"/>
<evidence type="ECO:0000313" key="9">
    <source>
        <dbReference type="EMBL" id="SHJ53381.1"/>
    </source>
</evidence>
<keyword evidence="4 7" id="KW-0812">Transmembrane</keyword>
<dbReference type="EMBL" id="FQZN01000034">
    <property type="protein sequence ID" value="SHJ53381.1"/>
    <property type="molecule type" value="Genomic_DNA"/>
</dbReference>
<gene>
    <name evidence="9" type="ORF">SAMN05444350_1344</name>
</gene>
<dbReference type="Pfam" id="PF07715">
    <property type="entry name" value="Plug"/>
    <property type="match status" value="1"/>
</dbReference>
<name>A0A1M6K342_9BACE</name>
<protein>
    <submittedName>
        <fullName evidence="9">TonB-linked outer membrane protein, SusC/RagA family</fullName>
    </submittedName>
</protein>
<dbReference type="NCBIfam" id="TIGR04056">
    <property type="entry name" value="OMP_RagA_SusC"/>
    <property type="match status" value="1"/>
</dbReference>
<dbReference type="FunFam" id="2.60.40.1120:FF:000003">
    <property type="entry name" value="Outer membrane protein Omp121"/>
    <property type="match status" value="1"/>
</dbReference>
<feature type="domain" description="TonB-dependent receptor plug" evidence="8">
    <location>
        <begin position="144"/>
        <end position="250"/>
    </location>
</feature>
<evidence type="ECO:0000256" key="5">
    <source>
        <dbReference type="ARBA" id="ARBA00023136"/>
    </source>
</evidence>
<keyword evidence="2 7" id="KW-0813">Transport</keyword>
<comment type="similarity">
    <text evidence="7">Belongs to the TonB-dependent receptor family.</text>
</comment>
<dbReference type="PROSITE" id="PS52016">
    <property type="entry name" value="TONB_DEPENDENT_REC_3"/>
    <property type="match status" value="1"/>
</dbReference>
<evidence type="ECO:0000256" key="4">
    <source>
        <dbReference type="ARBA" id="ARBA00022692"/>
    </source>
</evidence>
<evidence type="ECO:0000313" key="10">
    <source>
        <dbReference type="Proteomes" id="UP000184192"/>
    </source>
</evidence>
<keyword evidence="3 7" id="KW-1134">Transmembrane beta strand</keyword>
<evidence type="ECO:0000256" key="6">
    <source>
        <dbReference type="ARBA" id="ARBA00023237"/>
    </source>
</evidence>
<organism evidence="9 10">
    <name type="scientific">Bacteroides stercorirosoris</name>
    <dbReference type="NCBI Taxonomy" id="871324"/>
    <lineage>
        <taxon>Bacteria</taxon>
        <taxon>Pseudomonadati</taxon>
        <taxon>Bacteroidota</taxon>
        <taxon>Bacteroidia</taxon>
        <taxon>Bacteroidales</taxon>
        <taxon>Bacteroidaceae</taxon>
        <taxon>Bacteroides</taxon>
    </lineage>
</organism>
<sequence>MIHYVKLKMHAMNKKDKFFMLLALSCLPLAQVSAEQTDGMTASPIPQEVQQNSVKITGKVVDAQGEPVIGATVMEKGTTNGIITDVDGNFTLSVSLNRKLQVSYVGYKTQDITIGADRILRITLKEDTELLDEVVVVGYGTMKKSDLTGAISSVNTETLVRGGNANAIGALQGSVAGVSILKSNNKPGGGYNIKIRGVSSISGSSAPLIVIDGIPGASLDNINPDDIEKIDILKDASSTAIYGSRATNGVVMVTTKKGALGEPKISYSGYAGFRNYTHKPEMMSGDEYVQLAMENARALNGNEYKTLEEIFTDPSELKAVKDRNYYDWVDAITSPAFMTSHTISATGGTEKAKYTLGGGYYFEDGMQFPQEFSRYNMRASVDLKANDYLAFGGSLYMTHSVRDTGNSSLMVDALRMRPTQHPNSLVTGEEIWKYASNGMFNPLITNKNEFNKTKKLNILSNVYVKLTPVKGLEVTSSFASNMTNDQIGQYRGVWTKALQGTAKGATNLLDKNNYTNWVWDNIIRYNWEHKIHKIDVTGVYSLQQNQDEKMRGASKDLPFNSLWYNLQGGEMTSMTSSYVQSNLMSFLGRINYTLADKYMLTASLRYDGSSKLADGNKWSLFPSVAVAWRVKEEAFMQNLEWLSNLKLRLSYGQTGNDTVSPYSTNGTIAGSQYYSFGTNAVIGTYPNNIRNDKLGWERTSEYNVGIDFGFFNNRISGSVEYYNRLTKDLIMNKSIPTHLGYSSVRDNVGSVRNQGFELMLNTENIRMKDFSWQTTFTLSYNKNEIVDLAFKEDLGVYSDRLKGMQGDYNNRWFIGQPVQLNWDLETIGVWQLGEEEKAKKYGQKPGQFKVKDYNDDGVINDKDRFINGARIPNWTGGMTNMFRYKEFDLSFHMHFQTGARLRNQFYVSYALENNNANLGNMKKDYWTPENPTNSCGQPSNMGPYRDQNTTGKSVSHIVQKTDFLKVSYITLGYTFKKNLLNRIKMSNLRLYATVQNPFTFTDFSGFDPEQPTEQVSNSDMITCNVLFGLNVSF</sequence>
<keyword evidence="5 7" id="KW-0472">Membrane</keyword>
<dbReference type="Proteomes" id="UP000184192">
    <property type="component" value="Unassembled WGS sequence"/>
</dbReference>
<dbReference type="InterPro" id="IPR037066">
    <property type="entry name" value="Plug_dom_sf"/>
</dbReference>
<evidence type="ECO:0000259" key="8">
    <source>
        <dbReference type="Pfam" id="PF07715"/>
    </source>
</evidence>
<evidence type="ECO:0000256" key="2">
    <source>
        <dbReference type="ARBA" id="ARBA00022448"/>
    </source>
</evidence>
<dbReference type="InterPro" id="IPR023997">
    <property type="entry name" value="TonB-dep_OMP_SusC/RagA_CS"/>
</dbReference>
<dbReference type="SUPFAM" id="SSF49464">
    <property type="entry name" value="Carboxypeptidase regulatory domain-like"/>
    <property type="match status" value="1"/>
</dbReference>
<dbReference type="InterPro" id="IPR023996">
    <property type="entry name" value="TonB-dep_OMP_SusC/RagA"/>
</dbReference>
<dbReference type="Gene3D" id="2.60.40.1120">
    <property type="entry name" value="Carboxypeptidase-like, regulatory domain"/>
    <property type="match status" value="1"/>
</dbReference>
<keyword evidence="10" id="KW-1185">Reference proteome</keyword>
<comment type="subcellular location">
    <subcellularLocation>
        <location evidence="1 7">Cell outer membrane</location>
        <topology evidence="1 7">Multi-pass membrane protein</topology>
    </subcellularLocation>
</comment>